<dbReference type="RefSeq" id="WP_103312482.1">
    <property type="nucleotide sequence ID" value="NZ_PPPD01000001.1"/>
</dbReference>
<feature type="compositionally biased region" description="Basic and acidic residues" evidence="1">
    <location>
        <begin position="43"/>
        <end position="52"/>
    </location>
</feature>
<evidence type="ECO:0000313" key="3">
    <source>
        <dbReference type="Proteomes" id="UP000236379"/>
    </source>
</evidence>
<accession>A0A2K3UZT8</accession>
<keyword evidence="3" id="KW-1185">Reference proteome</keyword>
<organism evidence="2 3">
    <name type="scientific">Deinococcus koreensis</name>
    <dbReference type="NCBI Taxonomy" id="2054903"/>
    <lineage>
        <taxon>Bacteria</taxon>
        <taxon>Thermotogati</taxon>
        <taxon>Deinococcota</taxon>
        <taxon>Deinococci</taxon>
        <taxon>Deinococcales</taxon>
        <taxon>Deinococcaceae</taxon>
        <taxon>Deinococcus</taxon>
    </lineage>
</organism>
<dbReference type="EMBL" id="PPPD01000001">
    <property type="protein sequence ID" value="PNY82043.1"/>
    <property type="molecule type" value="Genomic_DNA"/>
</dbReference>
<gene>
    <name evidence="2" type="ORF">CVO96_12290</name>
</gene>
<evidence type="ECO:0000313" key="2">
    <source>
        <dbReference type="EMBL" id="PNY82043.1"/>
    </source>
</evidence>
<dbReference type="Proteomes" id="UP000236379">
    <property type="component" value="Unassembled WGS sequence"/>
</dbReference>
<protein>
    <submittedName>
        <fullName evidence="2">Uncharacterized protein</fullName>
    </submittedName>
</protein>
<sequence>MTDLTRDSGNAAAPGGYPDMAERYGKVRWWWSGEFITPTAHVRTEREVRDARQQAAQSTVERLTR</sequence>
<dbReference type="OrthoDB" id="73652at2"/>
<reference evidence="2 3" key="1">
    <citation type="submission" date="2018-01" db="EMBL/GenBank/DDBJ databases">
        <title>Deinococcus koreensis sp. nov., a radiation-resistant bacterium isolated from river water.</title>
        <authorList>
            <person name="Choi A."/>
        </authorList>
    </citation>
    <scope>NUCLEOTIDE SEQUENCE [LARGE SCALE GENOMIC DNA]</scope>
    <source>
        <strain evidence="2 3">SJW1-2</strain>
    </source>
</reference>
<feature type="compositionally biased region" description="Polar residues" evidence="1">
    <location>
        <begin position="54"/>
        <end position="65"/>
    </location>
</feature>
<name>A0A2K3UZT8_9DEIO</name>
<dbReference type="AlphaFoldDB" id="A0A2K3UZT8"/>
<proteinExistence type="predicted"/>
<feature type="region of interest" description="Disordered" evidence="1">
    <location>
        <begin position="43"/>
        <end position="65"/>
    </location>
</feature>
<evidence type="ECO:0000256" key="1">
    <source>
        <dbReference type="SAM" id="MobiDB-lite"/>
    </source>
</evidence>
<comment type="caution">
    <text evidence="2">The sequence shown here is derived from an EMBL/GenBank/DDBJ whole genome shotgun (WGS) entry which is preliminary data.</text>
</comment>